<dbReference type="EMBL" id="AZGZ01000022">
    <property type="protein sequence ID" value="KZZ89060.1"/>
    <property type="molecule type" value="Genomic_DNA"/>
</dbReference>
<dbReference type="AlphaFoldDB" id="A0A166NC84"/>
<keyword evidence="3" id="KW-1185">Reference proteome</keyword>
<dbReference type="PANTHER" id="PTHR12975:SF6">
    <property type="entry name" value="TRAFFICKING PROTEIN PARTICLE COMPLEX SUBUNIT 8"/>
    <property type="match status" value="1"/>
</dbReference>
<comment type="caution">
    <text evidence="2">The sequence shown here is derived from an EMBL/GenBank/DDBJ whole genome shotgun (WGS) entry which is preliminary data.</text>
</comment>
<evidence type="ECO:0008006" key="4">
    <source>
        <dbReference type="Google" id="ProtNLM"/>
    </source>
</evidence>
<feature type="compositionally biased region" description="Pro residues" evidence="1">
    <location>
        <begin position="13"/>
        <end position="31"/>
    </location>
</feature>
<protein>
    <recommendedName>
        <fullName evidence="4">TRAPP complex protein TRS85</fullName>
    </recommendedName>
</protein>
<dbReference type="VEuPathDB" id="FungiDB:AAP_04545"/>
<feature type="region of interest" description="Disordered" evidence="1">
    <location>
        <begin position="1"/>
        <end position="139"/>
    </location>
</feature>
<dbReference type="Pfam" id="PF12739">
    <property type="entry name" value="TRAPPC-Trs85"/>
    <property type="match status" value="1"/>
</dbReference>
<evidence type="ECO:0000313" key="2">
    <source>
        <dbReference type="EMBL" id="KZZ89060.1"/>
    </source>
</evidence>
<dbReference type="Proteomes" id="UP000242877">
    <property type="component" value="Unassembled WGS sequence"/>
</dbReference>
<dbReference type="OrthoDB" id="203724at2759"/>
<dbReference type="PANTHER" id="PTHR12975">
    <property type="entry name" value="TRANSPORT PROTEIN TRAPP"/>
    <property type="match status" value="1"/>
</dbReference>
<evidence type="ECO:0000313" key="3">
    <source>
        <dbReference type="Proteomes" id="UP000242877"/>
    </source>
</evidence>
<feature type="region of interest" description="Disordered" evidence="1">
    <location>
        <begin position="292"/>
        <end position="316"/>
    </location>
</feature>
<accession>A0A166NC84</accession>
<dbReference type="GO" id="GO:1990072">
    <property type="term" value="C:TRAPPIII protein complex"/>
    <property type="evidence" value="ECO:0007669"/>
    <property type="project" value="TreeGrafter"/>
</dbReference>
<reference evidence="2 3" key="1">
    <citation type="journal article" date="2016" name="Genome Biol. Evol.">
        <title>Divergent and convergent evolution of fungal pathogenicity.</title>
        <authorList>
            <person name="Shang Y."/>
            <person name="Xiao G."/>
            <person name="Zheng P."/>
            <person name="Cen K."/>
            <person name="Zhan S."/>
            <person name="Wang C."/>
        </authorList>
    </citation>
    <scope>NUCLEOTIDE SEQUENCE [LARGE SCALE GENOMIC DNA]</scope>
    <source>
        <strain evidence="2 3">ARSEF 7405</strain>
    </source>
</reference>
<dbReference type="InterPro" id="IPR024420">
    <property type="entry name" value="TRAPP_III_complex_Trs85"/>
</dbReference>
<sequence>MSSPSKHTYVSPPTSPPPPNVLQPVKPPPSLAPGVALPTATHSRFGTGDAMISPPSQPSPAMPQQQSHASGAQSPPYRSMSPQHQQHQNQHQSRPQTQSLLDTAPPLPARSRTSSVVSSRASSPARSSTGTTIRGRDFHDRISHSANVSRSSTHSPLSTILTTDVSDDIRSLIIRGFSPVIGVFASADTDEMIRTKGFRNGLRELLQPFGENIPGKIVIRDSASSSRSWEDYAVRFVDLLPAKRLRGTSLSFVTSSPTVSSPSMSGPGQFQTPQLPPLTQLEQLLYRHIHANGDDEDGSPSLSRAGDWDSDDDLPPGSSPFTSPIYKLFLRRLLAANVPTPHEAFAHPVATVIAISSHTPQPLETLRSLYAHTNTGDRKPPPWMFPDYLRYYVLVHDEDHDDIAVSTALFDQMKRHFGLHCHLLRLRSTQCVVTDDDSIPVPPTEFMTAAEDIQQFEEHASLIDLGASRQKYLFDSDVTALRAFVRELVAQSVIPHMENRVALWNDQVASKRRGFSGKFMNLSRRWAGFGTSSRSSSFSGSGSGNYDVRGGFYAHDSTEAQLRTMADYAFMLRDYKLAHSTYELVRGDFSHDKAWRYYAGSHEMCAVSMLLNPLAAISKSKLEALDQLLDTASYSYLTRCSDTQNTLRTFLLGIELLKSRGGSAAEAAAKWAIRALDIGLLAAVQRILVFERVAACYASKTPWGPGTRLGTRKRKAGMWVLLAANAWLQQGRPDFAALCLEEGERLYGDIGIGLGKNYDGAGRMLLPEMEVFVGDLRKRVNREVEAARSGGNGPSDGQEDIERLMSPVEETTEKFDGLRLGGAGEG</sequence>
<evidence type="ECO:0000256" key="1">
    <source>
        <dbReference type="SAM" id="MobiDB-lite"/>
    </source>
</evidence>
<proteinExistence type="predicted"/>
<gene>
    <name evidence="2" type="ORF">AAP_04545</name>
</gene>
<name>A0A166NC84_9EURO</name>
<organism evidence="2 3">
    <name type="scientific">Ascosphaera apis ARSEF 7405</name>
    <dbReference type="NCBI Taxonomy" id="392613"/>
    <lineage>
        <taxon>Eukaryota</taxon>
        <taxon>Fungi</taxon>
        <taxon>Dikarya</taxon>
        <taxon>Ascomycota</taxon>
        <taxon>Pezizomycotina</taxon>
        <taxon>Eurotiomycetes</taxon>
        <taxon>Eurotiomycetidae</taxon>
        <taxon>Onygenales</taxon>
        <taxon>Ascosphaeraceae</taxon>
        <taxon>Ascosphaera</taxon>
    </lineage>
</organism>
<feature type="region of interest" description="Disordered" evidence="1">
    <location>
        <begin position="784"/>
        <end position="826"/>
    </location>
</feature>
<feature type="compositionally biased region" description="Low complexity" evidence="1">
    <location>
        <begin position="109"/>
        <end position="129"/>
    </location>
</feature>
<feature type="compositionally biased region" description="Low complexity" evidence="1">
    <location>
        <begin position="81"/>
        <end position="99"/>
    </location>
</feature>